<dbReference type="EMBL" id="BX548175">
    <property type="protein sequence ID" value="CAE22102.1"/>
    <property type="molecule type" value="Genomic_DNA"/>
</dbReference>
<name>Q7V4M2_PROMM</name>
<keyword evidence="5" id="KW-1185">Reference proteome</keyword>
<keyword evidence="1" id="KW-0328">Glycosyltransferase</keyword>
<evidence type="ECO:0000313" key="4">
    <source>
        <dbReference type="EMBL" id="CAE22102.1"/>
    </source>
</evidence>
<reference evidence="4 5" key="1">
    <citation type="journal article" date="2003" name="Nature">
        <title>Genome divergence in two Prochlorococcus ecotypes reflects oceanic niche differentiation.</title>
        <authorList>
            <person name="Rocap G."/>
            <person name="Larimer F.W."/>
            <person name="Lamerdin J.E."/>
            <person name="Malfatti S."/>
            <person name="Chain P."/>
            <person name="Ahlgren N.A."/>
            <person name="Arellano A."/>
            <person name="Coleman M."/>
            <person name="Hauser L."/>
            <person name="Hess W.R."/>
            <person name="Johnson Z.I."/>
            <person name="Land M.L."/>
            <person name="Lindell D."/>
            <person name="Post A.F."/>
            <person name="Regala W."/>
            <person name="Shah M."/>
            <person name="Shaw S.L."/>
            <person name="Steglich C."/>
            <person name="Sullivan M.B."/>
            <person name="Ting C.S."/>
            <person name="Tolonen A."/>
            <person name="Webb E.A."/>
            <person name="Zinser E.R."/>
            <person name="Chisholm S.W."/>
        </authorList>
    </citation>
    <scope>NUCLEOTIDE SEQUENCE [LARGE SCALE GENOMIC DNA]</scope>
    <source>
        <strain evidence="5">MIT 9313</strain>
    </source>
</reference>
<dbReference type="GO" id="GO:0016757">
    <property type="term" value="F:glycosyltransferase activity"/>
    <property type="evidence" value="ECO:0007669"/>
    <property type="project" value="UniProtKB-KW"/>
</dbReference>
<gene>
    <name evidence="4" type="ordered locus">PMT_1927</name>
</gene>
<dbReference type="Pfam" id="PF13579">
    <property type="entry name" value="Glyco_trans_4_4"/>
    <property type="match status" value="1"/>
</dbReference>
<dbReference type="KEGG" id="pmt:PMT_1927"/>
<evidence type="ECO:0000256" key="1">
    <source>
        <dbReference type="ARBA" id="ARBA00022676"/>
    </source>
</evidence>
<dbReference type="CAZy" id="GT4">
    <property type="family name" value="Glycosyltransferase Family 4"/>
</dbReference>
<evidence type="ECO:0000259" key="3">
    <source>
        <dbReference type="Pfam" id="PF13579"/>
    </source>
</evidence>
<dbReference type="RefSeq" id="WP_011131293.1">
    <property type="nucleotide sequence ID" value="NC_005071.1"/>
</dbReference>
<dbReference type="AlphaFoldDB" id="Q7V4M2"/>
<evidence type="ECO:0000256" key="2">
    <source>
        <dbReference type="ARBA" id="ARBA00022679"/>
    </source>
</evidence>
<organism evidence="4 5">
    <name type="scientific">Prochlorococcus marinus (strain MIT 9313)</name>
    <dbReference type="NCBI Taxonomy" id="74547"/>
    <lineage>
        <taxon>Bacteria</taxon>
        <taxon>Bacillati</taxon>
        <taxon>Cyanobacteriota</taxon>
        <taxon>Cyanophyceae</taxon>
        <taxon>Synechococcales</taxon>
        <taxon>Prochlorococcaceae</taxon>
        <taxon>Prochlorococcus</taxon>
    </lineage>
</organism>
<dbReference type="eggNOG" id="COG0438">
    <property type="taxonomic scope" value="Bacteria"/>
</dbReference>
<dbReference type="Gene3D" id="3.40.50.2000">
    <property type="entry name" value="Glycogen Phosphorylase B"/>
    <property type="match status" value="2"/>
</dbReference>
<dbReference type="Pfam" id="PF13692">
    <property type="entry name" value="Glyco_trans_1_4"/>
    <property type="match status" value="1"/>
</dbReference>
<proteinExistence type="predicted"/>
<dbReference type="PANTHER" id="PTHR12526">
    <property type="entry name" value="GLYCOSYLTRANSFERASE"/>
    <property type="match status" value="1"/>
</dbReference>
<dbReference type="PANTHER" id="PTHR12526:SF510">
    <property type="entry name" value="D-INOSITOL 3-PHOSPHATE GLYCOSYLTRANSFERASE"/>
    <property type="match status" value="1"/>
</dbReference>
<dbReference type="SUPFAM" id="SSF53756">
    <property type="entry name" value="UDP-Glycosyltransferase/glycogen phosphorylase"/>
    <property type="match status" value="1"/>
</dbReference>
<sequence>MSSSEVSMRRVVLYIDSFKLGGAERITLTWSSWLRDAGWSPVLLTRKPLNWDFYPLPDGVERLVETSDSRWVRWLGVVGFPVRVWRLRRWLKREQISLAIGVTSIPAVKLLLASRGLGIPTVVSERNFPPLKRIGLVWRLLRRWVYPWAALHLVQTQVVADWQAAHLGVRDQLLLPNPVQWPLDVFDPQLDPCSWLADAGVSGDAPVLLGVGTKAHQKGFDRLIDWFLALADRHQDLQLVLVGLDQRPYRGRDQQIELLARVHDRPDLVDRIHLPGRVGNMADWYDRATLFVLASRYEGFPNVLLEAMAAGCCCVAADCPQGPSELITSDHDGILIPAERPDAFWVDQLDAMLIDSDLRQRLGREAQAVRQRFASELLRKRCLERLEQLLPSE</sequence>
<dbReference type="Proteomes" id="UP000001423">
    <property type="component" value="Chromosome"/>
</dbReference>
<feature type="domain" description="Glycosyltransferase subfamily 4-like N-terminal" evidence="3">
    <location>
        <begin position="21"/>
        <end position="177"/>
    </location>
</feature>
<accession>Q7V4M2</accession>
<keyword evidence="2 4" id="KW-0808">Transferase</keyword>
<protein>
    <submittedName>
        <fullName evidence="4">Putative glycosyl transferase, group 1</fullName>
    </submittedName>
</protein>
<dbReference type="InterPro" id="IPR028098">
    <property type="entry name" value="Glyco_trans_4-like_N"/>
</dbReference>
<evidence type="ECO:0000313" key="5">
    <source>
        <dbReference type="Proteomes" id="UP000001423"/>
    </source>
</evidence>
<dbReference type="OrthoDB" id="542479at2"/>
<dbReference type="HOGENOM" id="CLU_009583_0_0_3"/>